<dbReference type="SUPFAM" id="SSF48208">
    <property type="entry name" value="Six-hairpin glycosidases"/>
    <property type="match status" value="1"/>
</dbReference>
<proteinExistence type="predicted"/>
<comment type="caution">
    <text evidence="8">The sequence shown here is derived from an EMBL/GenBank/DDBJ whole genome shotgun (WGS) entry which is preliminary data.</text>
</comment>
<dbReference type="Gene3D" id="2.60.420.10">
    <property type="entry name" value="Maltose phosphorylase, domain 3"/>
    <property type="match status" value="1"/>
</dbReference>
<dbReference type="EMBL" id="ANOH01000047">
    <property type="protein sequence ID" value="EMI58066.1"/>
    <property type="molecule type" value="Genomic_DNA"/>
</dbReference>
<protein>
    <recommendedName>
        <fullName evidence="2">alpha-L-rhamnosidase</fullName>
        <ecNumber evidence="2">3.2.1.40</ecNumber>
    </recommendedName>
</protein>
<dbReference type="InterPro" id="IPR013737">
    <property type="entry name" value="Bac_rhamnosid_N"/>
</dbReference>
<dbReference type="EC" id="3.2.1.40" evidence="2"/>
<evidence type="ECO:0000259" key="6">
    <source>
        <dbReference type="Pfam" id="PF17389"/>
    </source>
</evidence>
<evidence type="ECO:0000256" key="3">
    <source>
        <dbReference type="ARBA" id="ARBA00022801"/>
    </source>
</evidence>
<dbReference type="PATRIC" id="fig|1263870.3.peg.538"/>
<dbReference type="InterPro" id="IPR035398">
    <property type="entry name" value="Bac_rhamnosid_C"/>
</dbReference>
<feature type="domain" description="Alpha-L-rhamnosidase C-terminal" evidence="7">
    <location>
        <begin position="840"/>
        <end position="910"/>
    </location>
</feature>
<evidence type="ECO:0000256" key="2">
    <source>
        <dbReference type="ARBA" id="ARBA00012652"/>
    </source>
</evidence>
<dbReference type="GO" id="GO:0030596">
    <property type="term" value="F:alpha-L-rhamnosidase activity"/>
    <property type="evidence" value="ECO:0007669"/>
    <property type="project" value="UniProtKB-EC"/>
</dbReference>
<feature type="domain" description="Alpha-L-rhamnosidase six-hairpin glycosidase" evidence="6">
    <location>
        <begin position="494"/>
        <end position="838"/>
    </location>
</feature>
<feature type="domain" description="Bacterial alpha-L-rhamnosidase N-terminal" evidence="5">
    <location>
        <begin position="208"/>
        <end position="375"/>
    </location>
</feature>
<dbReference type="Pfam" id="PF17390">
    <property type="entry name" value="Bac_rhamnosid_C"/>
    <property type="match status" value="1"/>
</dbReference>
<dbReference type="InterPro" id="IPR013783">
    <property type="entry name" value="Ig-like_fold"/>
</dbReference>
<dbReference type="Pfam" id="PF08531">
    <property type="entry name" value="Bac_rhamnosid_N"/>
    <property type="match status" value="1"/>
</dbReference>
<feature type="domain" description="Alpha-L-rhamnosidase concanavalin-like" evidence="4">
    <location>
        <begin position="386"/>
        <end position="489"/>
    </location>
</feature>
<dbReference type="Proteomes" id="UP000011885">
    <property type="component" value="Unassembled WGS sequence"/>
</dbReference>
<dbReference type="Gene3D" id="2.60.120.260">
    <property type="entry name" value="Galactose-binding domain-like"/>
    <property type="match status" value="2"/>
</dbReference>
<dbReference type="PIRSF" id="PIRSF010631">
    <property type="entry name" value="A-rhamnsds"/>
    <property type="match status" value="1"/>
</dbReference>
<dbReference type="GO" id="GO:0005975">
    <property type="term" value="P:carbohydrate metabolic process"/>
    <property type="evidence" value="ECO:0007669"/>
    <property type="project" value="InterPro"/>
</dbReference>
<dbReference type="PANTHER" id="PTHR33307:SF6">
    <property type="entry name" value="ALPHA-RHAMNOSIDASE (EUROFUNG)-RELATED"/>
    <property type="match status" value="1"/>
</dbReference>
<evidence type="ECO:0000259" key="7">
    <source>
        <dbReference type="Pfam" id="PF17390"/>
    </source>
</evidence>
<evidence type="ECO:0000256" key="1">
    <source>
        <dbReference type="ARBA" id="ARBA00001445"/>
    </source>
</evidence>
<evidence type="ECO:0000259" key="4">
    <source>
        <dbReference type="Pfam" id="PF05592"/>
    </source>
</evidence>
<sequence length="950" mass="105393">MKDKMNSNEMFHSIRLAVTGVLLLAGTVSVARSEQPKPDVQLVNLRCEYRENPIGIDVLKPRLSWMASSEQRGVRQTAYRIQVASSSERLGSGEGDLWDTGKVSSERSTHIRYAGGKLAARQTCFWRVRVWDQNDQPCDWSPVAKWEIGLPEKSDWRGAQWIRLDTDLRKSSLAARPVQTKKMAVPDYSKTHPAPLFRNEMLVKSGLVRARAYVCGLGYSELTVNGKPTAGDAVLSPGQTTYDVRALYTTRDITGLLQEGSNAIGVMMGNGFFGQDQAFHAPKLGYGEPALLAKIVLDYADGSTEAIGTNSTWKSSTGPVVYDNVYGGETYDARLEHIGWNRPGFDDSQWRDAVTVTAPTQSVNAQMVPEIRRMETLPCQEIREGENGKWIFDIGRNIAGWARIQISAPAGTVISMEYAEVLMPDGSRLDTATTGGHATGLQQKDIYVCKGGGMETWEPRFTYHGFRYVEVEGLTERPADDFLAGVLVHTDVPRHGMFECSDALLNRIYQTSLWTIEDNIHSVIEDCPHREKCAWLGDAHAVGETAIYNYDMALFWTKFVDDIETVLGRGGVTYWGQRATPGIPCNIAVGRRLCQEARPDWGAAYILLPWCLFNYYGDTDVFTRHYDHLARWISYVNGLSEEGIVVRGYGDWCPPGGNKTMECPPNLTSTAFFYGTVRIMERFAEELGKTDDAEQYKRLAARVREAFNREFFDPETGGYGSQTADSVALRFGLASPDTAGQVGNSLRAGVVEQHQGHASVGIHGGRSLYTELCESGSEDVAFAAIRKETFPGYGYMLKKGFTTWPEVPLKYDAGKPFAHHSLNHPMQSGFAVWFHECVGGIQPASPGFKKIKLKPYGYTQLEWAKAHYESPFGKITSDWKVDANTFQWTVTIPPNTSAIVHVPTDKPEDVFEGMGTARNRNGVEAMGTKDGRALFQIGSGTYIFSSNLGT</sequence>
<evidence type="ECO:0000313" key="8">
    <source>
        <dbReference type="EMBL" id="EMI58066.1"/>
    </source>
</evidence>
<dbReference type="InterPro" id="IPR008928">
    <property type="entry name" value="6-hairpin_glycosidase_sf"/>
</dbReference>
<evidence type="ECO:0000313" key="9">
    <source>
        <dbReference type="Proteomes" id="UP000011885"/>
    </source>
</evidence>
<dbReference type="InterPro" id="IPR035396">
    <property type="entry name" value="Bac_rhamnosid6H"/>
</dbReference>
<reference evidence="8 9" key="1">
    <citation type="journal article" date="2013" name="Mar. Genomics">
        <title>Expression of sulfatases in Rhodopirellula baltica and the diversity of sulfatases in the genus Rhodopirellula.</title>
        <authorList>
            <person name="Wegner C.E."/>
            <person name="Richter-Heitmann T."/>
            <person name="Klindworth A."/>
            <person name="Klockow C."/>
            <person name="Richter M."/>
            <person name="Achstetter T."/>
            <person name="Glockner F.O."/>
            <person name="Harder J."/>
        </authorList>
    </citation>
    <scope>NUCLEOTIDE SEQUENCE [LARGE SCALE GENOMIC DNA]</scope>
    <source>
        <strain evidence="8 9">SM41</strain>
    </source>
</reference>
<dbReference type="Pfam" id="PF25788">
    <property type="entry name" value="Ig_Rha78A_N"/>
    <property type="match status" value="1"/>
</dbReference>
<dbReference type="AlphaFoldDB" id="M5UJN3"/>
<dbReference type="InterPro" id="IPR012341">
    <property type="entry name" value="6hp_glycosidase-like_sf"/>
</dbReference>
<dbReference type="InterPro" id="IPR016007">
    <property type="entry name" value="Alpha_rhamnosid"/>
</dbReference>
<comment type="catalytic activity">
    <reaction evidence="1">
        <text>Hydrolysis of terminal non-reducing alpha-L-rhamnose residues in alpha-L-rhamnosides.</text>
        <dbReference type="EC" id="3.2.1.40"/>
    </reaction>
</comment>
<dbReference type="InterPro" id="IPR008902">
    <property type="entry name" value="Rhamnosid_concanavalin"/>
</dbReference>
<dbReference type="Gene3D" id="2.60.40.10">
    <property type="entry name" value="Immunoglobulins"/>
    <property type="match status" value="1"/>
</dbReference>
<gene>
    <name evidence="8" type="ORF">RSSM_00491</name>
</gene>
<dbReference type="PANTHER" id="PTHR33307">
    <property type="entry name" value="ALPHA-RHAMNOSIDASE (EUROFUNG)"/>
    <property type="match status" value="1"/>
</dbReference>
<accession>M5UJN3</accession>
<dbReference type="Gene3D" id="1.50.10.10">
    <property type="match status" value="1"/>
</dbReference>
<name>M5UJN3_9BACT</name>
<keyword evidence="9" id="KW-1185">Reference proteome</keyword>
<evidence type="ECO:0000259" key="5">
    <source>
        <dbReference type="Pfam" id="PF08531"/>
    </source>
</evidence>
<dbReference type="Pfam" id="PF17389">
    <property type="entry name" value="Bac_rhamnosid6H"/>
    <property type="match status" value="1"/>
</dbReference>
<organism evidence="8 9">
    <name type="scientific">Rhodopirellula sallentina SM41</name>
    <dbReference type="NCBI Taxonomy" id="1263870"/>
    <lineage>
        <taxon>Bacteria</taxon>
        <taxon>Pseudomonadati</taxon>
        <taxon>Planctomycetota</taxon>
        <taxon>Planctomycetia</taxon>
        <taxon>Pirellulales</taxon>
        <taxon>Pirellulaceae</taxon>
        <taxon>Rhodopirellula</taxon>
    </lineage>
</organism>
<dbReference type="Pfam" id="PF05592">
    <property type="entry name" value="Bac_rhamnosid"/>
    <property type="match status" value="1"/>
</dbReference>
<keyword evidence="3" id="KW-0378">Hydrolase</keyword>